<accession>A0A059Q017</accession>
<dbReference type="EMBL" id="KF184745">
    <property type="protein sequence ID" value="AGT16274.1"/>
    <property type="molecule type" value="Genomic_DNA"/>
</dbReference>
<evidence type="ECO:0000256" key="3">
    <source>
        <dbReference type="ARBA" id="ARBA00022833"/>
    </source>
</evidence>
<feature type="transmembrane region" description="Helical" evidence="5">
    <location>
        <begin position="120"/>
        <end position="143"/>
    </location>
</feature>
<feature type="domain" description="GRF-type" evidence="6">
    <location>
        <begin position="26"/>
        <end position="75"/>
    </location>
</feature>
<evidence type="ECO:0000256" key="2">
    <source>
        <dbReference type="ARBA" id="ARBA00022771"/>
    </source>
</evidence>
<proteinExistence type="predicted"/>
<evidence type="ECO:0000259" key="6">
    <source>
        <dbReference type="PROSITE" id="PS51999"/>
    </source>
</evidence>
<organism evidence="7">
    <name type="scientific">Saccharum hybrid cultivar R570</name>
    <dbReference type="NCBI Taxonomy" id="131158"/>
    <lineage>
        <taxon>Eukaryota</taxon>
        <taxon>Viridiplantae</taxon>
        <taxon>Streptophyta</taxon>
        <taxon>Embryophyta</taxon>
        <taxon>Tracheophyta</taxon>
        <taxon>Spermatophyta</taxon>
        <taxon>Magnoliopsida</taxon>
        <taxon>Liliopsida</taxon>
        <taxon>Poales</taxon>
        <taxon>Poaceae</taxon>
        <taxon>PACMAD clade</taxon>
        <taxon>Panicoideae</taxon>
        <taxon>Andropogonodae</taxon>
        <taxon>Andropogoneae</taxon>
        <taxon>Saccharinae</taxon>
        <taxon>Saccharum</taxon>
        <taxon>Saccharum officinarum species complex</taxon>
    </lineage>
</organism>
<keyword evidence="5" id="KW-0812">Transmembrane</keyword>
<dbReference type="PROSITE" id="PS51999">
    <property type="entry name" value="ZF_GRF"/>
    <property type="match status" value="1"/>
</dbReference>
<keyword evidence="5" id="KW-0472">Membrane</keyword>
<keyword evidence="5" id="KW-1133">Transmembrane helix</keyword>
<keyword evidence="1" id="KW-0479">Metal-binding</keyword>
<dbReference type="GO" id="GO:0008270">
    <property type="term" value="F:zinc ion binding"/>
    <property type="evidence" value="ECO:0007669"/>
    <property type="project" value="UniProtKB-KW"/>
</dbReference>
<protein>
    <submittedName>
        <fullName evidence="7">Putative zinc ion binding</fullName>
    </submittedName>
</protein>
<evidence type="ECO:0000256" key="4">
    <source>
        <dbReference type="PROSITE-ProRule" id="PRU01343"/>
    </source>
</evidence>
<dbReference type="AlphaFoldDB" id="A0A059Q017"/>
<keyword evidence="3" id="KW-0862">Zinc</keyword>
<reference evidence="7" key="1">
    <citation type="submission" date="2013-05" db="EMBL/GenBank/DDBJ databases">
        <title>Building the sugarcane genome for biotechnology and identifying evolutionary trends.</title>
        <authorList>
            <person name="De Setta N."/>
            <person name="Monteiro-Vitorello C.B."/>
            <person name="Metcalfe C.J."/>
            <person name="Cruz G.M.Q."/>
            <person name="Del Bem L.E."/>
            <person name="Vicentini R."/>
            <person name="Nogueira F.T.S."/>
            <person name="Campos R.A."/>
            <person name="Nunes S.L."/>
            <person name="Turrini P.C.G."/>
            <person name="Vieira A.P."/>
            <person name="Cruz E.A.O."/>
            <person name="Correa T.C.S."/>
            <person name="Hotta C.T."/>
            <person name="de Mello-Varani A."/>
            <person name="Vautrin S."/>
            <person name="Trindade A.S."/>
            <person name="Vilela M.M."/>
            <person name="Horta C.L."/>
            <person name="Sato P.M."/>
            <person name="de Andrade R.F."/>
            <person name="Nishiyama M.Y."/>
            <person name="Cardoso-Silva C.B."/>
            <person name="Scortecci K.C."/>
            <person name="Garcia A.A.F."/>
            <person name="Carneiro M.S."/>
            <person name="Kim C."/>
            <person name="Paterson A.H."/>
            <person name="Berges H."/>
            <person name="D'Hont A."/>
            <person name="de-Souza A.P."/>
            <person name="Souza G.M."/>
            <person name="Vincentz M."/>
            <person name="Kitajima J.P."/>
            <person name="Van Sluys M.-A."/>
        </authorList>
    </citation>
    <scope>NUCLEOTIDE SEQUENCE</scope>
</reference>
<sequence length="146" mass="16244">MATASGSSASHGFSKRLRPGLPLIPCGKCHDETKIVMEYRVKKEGPNKDRIFYKCPDRNWDGSGRCSGFYWEEEYVELVQKYLAQQADTAANEAVIQPKKPKDVAQSGDLSVLVEIGREILVLLKCILALVLLVVVEIVYIVAMLS</sequence>
<evidence type="ECO:0000313" key="7">
    <source>
        <dbReference type="EMBL" id="AGT16274.1"/>
    </source>
</evidence>
<dbReference type="Pfam" id="PF06839">
    <property type="entry name" value="Zn_ribbon_GRF"/>
    <property type="match status" value="1"/>
</dbReference>
<evidence type="ECO:0000256" key="1">
    <source>
        <dbReference type="ARBA" id="ARBA00022723"/>
    </source>
</evidence>
<evidence type="ECO:0000256" key="5">
    <source>
        <dbReference type="SAM" id="Phobius"/>
    </source>
</evidence>
<gene>
    <name evidence="7" type="ORF">SHCRBa_251_A10_F_10</name>
</gene>
<dbReference type="InterPro" id="IPR010666">
    <property type="entry name" value="Znf_GRF"/>
</dbReference>
<name>A0A059Q017_9POAL</name>
<keyword evidence="2 4" id="KW-0863">Zinc-finger</keyword>